<keyword evidence="1" id="KW-0472">Membrane</keyword>
<feature type="transmembrane region" description="Helical" evidence="1">
    <location>
        <begin position="114"/>
        <end position="135"/>
    </location>
</feature>
<evidence type="ECO:0000313" key="3">
    <source>
        <dbReference type="Proteomes" id="UP000031561"/>
    </source>
</evidence>
<accession>A0ABD4T3V6</accession>
<keyword evidence="1" id="KW-0812">Transmembrane</keyword>
<comment type="caution">
    <text evidence="2">The sequence shown here is derived from an EMBL/GenBank/DDBJ whole genome shotgun (WGS) entry which is preliminary data.</text>
</comment>
<sequence>MAGESVSPPPKVYTQAQIQEILNAAIAQQAWDGEFSRAQLYEIAEELEIQPQILQQAEESWLNQQSVLQERQAFDDYRMSQLKHRTGRWLILSGALAAMGAVISTIPFLGVLWIFPAGIICLLTAKLGLFAWSIFQTNEAVYEEAFRRWLRKRQLSQFVNRWWTRISSI</sequence>
<keyword evidence="3" id="KW-1185">Reference proteome</keyword>
<feature type="transmembrane region" description="Helical" evidence="1">
    <location>
        <begin position="89"/>
        <end position="108"/>
    </location>
</feature>
<gene>
    <name evidence="2" type="ORF">QQ91_0009860</name>
</gene>
<dbReference type="AlphaFoldDB" id="A0ABD4T3V6"/>
<name>A0ABD4T3V6_9CYAN</name>
<keyword evidence="1" id="KW-1133">Transmembrane helix</keyword>
<proteinExistence type="predicted"/>
<organism evidence="2 3">
    <name type="scientific">Lyngbya confervoides BDU141951</name>
    <dbReference type="NCBI Taxonomy" id="1574623"/>
    <lineage>
        <taxon>Bacteria</taxon>
        <taxon>Bacillati</taxon>
        <taxon>Cyanobacteriota</taxon>
        <taxon>Cyanophyceae</taxon>
        <taxon>Oscillatoriophycideae</taxon>
        <taxon>Oscillatoriales</taxon>
        <taxon>Microcoleaceae</taxon>
        <taxon>Lyngbya</taxon>
    </lineage>
</organism>
<protein>
    <recommendedName>
        <fullName evidence="4">2TM domain-containing protein</fullName>
    </recommendedName>
</protein>
<evidence type="ECO:0000313" key="2">
    <source>
        <dbReference type="EMBL" id="MCM1983128.1"/>
    </source>
</evidence>
<dbReference type="Proteomes" id="UP000031561">
    <property type="component" value="Unassembled WGS sequence"/>
</dbReference>
<evidence type="ECO:0000256" key="1">
    <source>
        <dbReference type="SAM" id="Phobius"/>
    </source>
</evidence>
<dbReference type="RefSeq" id="WP_166281993.1">
    <property type="nucleotide sequence ID" value="NZ_JTHE03000056.1"/>
</dbReference>
<dbReference type="EMBL" id="JTHE03000056">
    <property type="protein sequence ID" value="MCM1983128.1"/>
    <property type="molecule type" value="Genomic_DNA"/>
</dbReference>
<reference evidence="2 3" key="1">
    <citation type="journal article" date="2015" name="Genome Announc.">
        <title>Draft Genome Sequence of Filamentous Marine Cyanobacterium Lyngbya confervoides Strain BDU141951.</title>
        <authorList>
            <person name="Chandrababunaidu M.M."/>
            <person name="Sen D."/>
            <person name="Tripathy S."/>
        </authorList>
    </citation>
    <scope>NUCLEOTIDE SEQUENCE [LARGE SCALE GENOMIC DNA]</scope>
    <source>
        <strain evidence="2 3">BDU141951</strain>
    </source>
</reference>
<evidence type="ECO:0008006" key="4">
    <source>
        <dbReference type="Google" id="ProtNLM"/>
    </source>
</evidence>